<protein>
    <submittedName>
        <fullName evidence="14">Zn-dependent protease</fullName>
    </submittedName>
</protein>
<feature type="transmembrane region" description="Helical" evidence="12">
    <location>
        <begin position="100"/>
        <end position="121"/>
    </location>
</feature>
<comment type="subcellular location">
    <subcellularLocation>
        <location evidence="2">Membrane</location>
        <topology evidence="2">Multi-pass membrane protein</topology>
    </subcellularLocation>
</comment>
<keyword evidence="8" id="KW-0862">Zinc</keyword>
<evidence type="ECO:0000256" key="1">
    <source>
        <dbReference type="ARBA" id="ARBA00001947"/>
    </source>
</evidence>
<keyword evidence="5 12" id="KW-0812">Transmembrane</keyword>
<keyword evidence="10" id="KW-0482">Metalloprotease</keyword>
<feature type="transmembrane region" description="Helical" evidence="12">
    <location>
        <begin position="133"/>
        <end position="152"/>
    </location>
</feature>
<dbReference type="EMBL" id="QJVJ01000010">
    <property type="protein sequence ID" value="PYI52253.1"/>
    <property type="molecule type" value="Genomic_DNA"/>
</dbReference>
<evidence type="ECO:0000313" key="15">
    <source>
        <dbReference type="Proteomes" id="UP000247476"/>
    </source>
</evidence>
<feature type="domain" description="Peptidase M50" evidence="13">
    <location>
        <begin position="135"/>
        <end position="166"/>
    </location>
</feature>
<evidence type="ECO:0000256" key="4">
    <source>
        <dbReference type="ARBA" id="ARBA00022670"/>
    </source>
</evidence>
<evidence type="ECO:0000256" key="3">
    <source>
        <dbReference type="ARBA" id="ARBA00007931"/>
    </source>
</evidence>
<proteinExistence type="inferred from homology"/>
<dbReference type="GO" id="GO:0006508">
    <property type="term" value="P:proteolysis"/>
    <property type="evidence" value="ECO:0007669"/>
    <property type="project" value="UniProtKB-KW"/>
</dbReference>
<dbReference type="GO" id="GO:0016020">
    <property type="term" value="C:membrane"/>
    <property type="evidence" value="ECO:0007669"/>
    <property type="project" value="UniProtKB-SubCell"/>
</dbReference>
<keyword evidence="9 12" id="KW-1133">Transmembrane helix</keyword>
<dbReference type="CDD" id="cd06161">
    <property type="entry name" value="S2P-M50_SpoIVFB"/>
    <property type="match status" value="1"/>
</dbReference>
<name>A0A2V5K3N2_9BACL</name>
<evidence type="ECO:0000259" key="13">
    <source>
        <dbReference type="Pfam" id="PF02163"/>
    </source>
</evidence>
<comment type="caution">
    <text evidence="14">The sequence shown here is derived from an EMBL/GenBank/DDBJ whole genome shotgun (WGS) entry which is preliminary data.</text>
</comment>
<keyword evidence="6" id="KW-0479">Metal-binding</keyword>
<keyword evidence="4 14" id="KW-0645">Protease</keyword>
<evidence type="ECO:0000256" key="8">
    <source>
        <dbReference type="ARBA" id="ARBA00022833"/>
    </source>
</evidence>
<keyword evidence="11 12" id="KW-0472">Membrane</keyword>
<evidence type="ECO:0000256" key="7">
    <source>
        <dbReference type="ARBA" id="ARBA00022801"/>
    </source>
</evidence>
<reference evidence="14 15" key="1">
    <citation type="submission" date="2018-05" db="EMBL/GenBank/DDBJ databases">
        <title>Paenibacillus flagellatus sp. nov., isolated from selenium mineral soil.</title>
        <authorList>
            <person name="Dai X."/>
        </authorList>
    </citation>
    <scope>NUCLEOTIDE SEQUENCE [LARGE SCALE GENOMIC DNA]</scope>
    <source>
        <strain evidence="14 15">DXL2</strain>
    </source>
</reference>
<dbReference type="Proteomes" id="UP000247476">
    <property type="component" value="Unassembled WGS sequence"/>
</dbReference>
<dbReference type="GO" id="GO:0046872">
    <property type="term" value="F:metal ion binding"/>
    <property type="evidence" value="ECO:0007669"/>
    <property type="project" value="UniProtKB-KW"/>
</dbReference>
<dbReference type="OrthoDB" id="166377at2"/>
<evidence type="ECO:0000256" key="6">
    <source>
        <dbReference type="ARBA" id="ARBA00022723"/>
    </source>
</evidence>
<gene>
    <name evidence="14" type="ORF">DLM86_22565</name>
</gene>
<feature type="transmembrane region" description="Helical" evidence="12">
    <location>
        <begin position="172"/>
        <end position="193"/>
    </location>
</feature>
<sequence>MSPSRRTTNTSVRQKWSPLIKWRGIAIRFHPLFSLLMLAAVATGYFVELLTLFAIVLVHELGHVVAAKSFGWNVIRIELLPFGGVAETDDRGGSSAFQEAAVALAGPLQNVWMALFAVLMGRLGLWDADWRDYFIQANVMIGLFNLLPILPLDGGKVMQALVSRWLPYYRSLVLCSLVSLVLAATLGLAALLGARSGGVHLNLLVIALFLCYTNWHGYRNASFRFIRFLMNREPVMERLIDKGTLAQPIVIYRHRQVGDIVRLFMRDKYHLVYILNEKGRIQAVLPEQKLLYAFFQLNAPGSAVSDVFVLE</sequence>
<dbReference type="Pfam" id="PF02163">
    <property type="entry name" value="Peptidase_M50"/>
    <property type="match status" value="2"/>
</dbReference>
<comment type="similarity">
    <text evidence="3">Belongs to the peptidase M50B family.</text>
</comment>
<evidence type="ECO:0000256" key="2">
    <source>
        <dbReference type="ARBA" id="ARBA00004141"/>
    </source>
</evidence>
<dbReference type="PANTHER" id="PTHR39188">
    <property type="entry name" value="MEMBRANE-ASSOCIATED ZINC METALLOPROTEASE M50B"/>
    <property type="match status" value="1"/>
</dbReference>
<keyword evidence="7" id="KW-0378">Hydrolase</keyword>
<dbReference type="InterPro" id="IPR008915">
    <property type="entry name" value="Peptidase_M50"/>
</dbReference>
<dbReference type="GO" id="GO:0008237">
    <property type="term" value="F:metallopeptidase activity"/>
    <property type="evidence" value="ECO:0007669"/>
    <property type="project" value="UniProtKB-KW"/>
</dbReference>
<feature type="transmembrane region" description="Helical" evidence="12">
    <location>
        <begin position="199"/>
        <end position="218"/>
    </location>
</feature>
<dbReference type="PANTHER" id="PTHR39188:SF3">
    <property type="entry name" value="STAGE IV SPORULATION PROTEIN FB"/>
    <property type="match status" value="1"/>
</dbReference>
<accession>A0A2V5K3N2</accession>
<feature type="domain" description="Peptidase M50" evidence="13">
    <location>
        <begin position="49"/>
        <end position="121"/>
    </location>
</feature>
<feature type="transmembrane region" description="Helical" evidence="12">
    <location>
        <begin position="32"/>
        <end position="58"/>
    </location>
</feature>
<evidence type="ECO:0000256" key="12">
    <source>
        <dbReference type="SAM" id="Phobius"/>
    </source>
</evidence>
<evidence type="ECO:0000313" key="14">
    <source>
        <dbReference type="EMBL" id="PYI52253.1"/>
    </source>
</evidence>
<evidence type="ECO:0000256" key="10">
    <source>
        <dbReference type="ARBA" id="ARBA00023049"/>
    </source>
</evidence>
<keyword evidence="15" id="KW-1185">Reference proteome</keyword>
<organism evidence="14 15">
    <name type="scientific">Paenibacillus flagellatus</name>
    <dbReference type="NCBI Taxonomy" id="2211139"/>
    <lineage>
        <taxon>Bacteria</taxon>
        <taxon>Bacillati</taxon>
        <taxon>Bacillota</taxon>
        <taxon>Bacilli</taxon>
        <taxon>Bacillales</taxon>
        <taxon>Paenibacillaceae</taxon>
        <taxon>Paenibacillus</taxon>
    </lineage>
</organism>
<evidence type="ECO:0000256" key="9">
    <source>
        <dbReference type="ARBA" id="ARBA00022989"/>
    </source>
</evidence>
<evidence type="ECO:0000256" key="5">
    <source>
        <dbReference type="ARBA" id="ARBA00022692"/>
    </source>
</evidence>
<comment type="cofactor">
    <cofactor evidence="1">
        <name>Zn(2+)</name>
        <dbReference type="ChEBI" id="CHEBI:29105"/>
    </cofactor>
</comment>
<dbReference type="AlphaFoldDB" id="A0A2V5K3N2"/>
<evidence type="ECO:0000256" key="11">
    <source>
        <dbReference type="ARBA" id="ARBA00023136"/>
    </source>
</evidence>